<reference evidence="9" key="1">
    <citation type="submission" date="2020-11" db="EMBL/GenBank/DDBJ databases">
        <authorList>
            <person name="Tran Van P."/>
        </authorList>
    </citation>
    <scope>NUCLEOTIDE SEQUENCE</scope>
</reference>
<feature type="domain" description="Homeobox" evidence="8">
    <location>
        <begin position="551"/>
        <end position="611"/>
    </location>
</feature>
<feature type="domain" description="Homeobox" evidence="8">
    <location>
        <begin position="162"/>
        <end position="214"/>
    </location>
</feature>
<feature type="domain" description="Homeobox" evidence="8">
    <location>
        <begin position="463"/>
        <end position="523"/>
    </location>
</feature>
<dbReference type="PANTHER" id="PTHR46123">
    <property type="entry name" value="MIX-TYPE HOMEOBOX GENE 1-RELATED"/>
    <property type="match status" value="1"/>
</dbReference>
<dbReference type="GO" id="GO:0000981">
    <property type="term" value="F:DNA-binding transcription factor activity, RNA polymerase II-specific"/>
    <property type="evidence" value="ECO:0007669"/>
    <property type="project" value="TreeGrafter"/>
</dbReference>
<evidence type="ECO:0000259" key="8">
    <source>
        <dbReference type="PROSITE" id="PS50071"/>
    </source>
</evidence>
<dbReference type="AlphaFoldDB" id="A0A7R9ICC3"/>
<evidence type="ECO:0000256" key="1">
    <source>
        <dbReference type="ARBA" id="ARBA00004123"/>
    </source>
</evidence>
<evidence type="ECO:0000256" key="7">
    <source>
        <dbReference type="SAM" id="MobiDB-lite"/>
    </source>
</evidence>
<proteinExistence type="predicted"/>
<evidence type="ECO:0000256" key="3">
    <source>
        <dbReference type="ARBA" id="ARBA00023155"/>
    </source>
</evidence>
<evidence type="ECO:0000256" key="5">
    <source>
        <dbReference type="PROSITE-ProRule" id="PRU00108"/>
    </source>
</evidence>
<feature type="DNA-binding region" description="Homeobox" evidence="5">
    <location>
        <begin position="553"/>
        <end position="612"/>
    </location>
</feature>
<organism evidence="9">
    <name type="scientific">Timema tahoe</name>
    <dbReference type="NCBI Taxonomy" id="61484"/>
    <lineage>
        <taxon>Eukaryota</taxon>
        <taxon>Metazoa</taxon>
        <taxon>Ecdysozoa</taxon>
        <taxon>Arthropoda</taxon>
        <taxon>Hexapoda</taxon>
        <taxon>Insecta</taxon>
        <taxon>Pterygota</taxon>
        <taxon>Neoptera</taxon>
        <taxon>Polyneoptera</taxon>
        <taxon>Phasmatodea</taxon>
        <taxon>Timematodea</taxon>
        <taxon>Timematoidea</taxon>
        <taxon>Timematidae</taxon>
        <taxon>Timema</taxon>
    </lineage>
</organism>
<sequence length="722" mass="83001">MRHNYLCQSFHPPKVSPNGAFDPAAAKAGYLLQPPLNKEVSDCAGMRNNSKQKNKVTRSGFKNNNRAVALQDSDSNNETSEDTANWFSNIQIKVEMNPELIKTVWEGHKESPSSSNAATIVPRKMWRSRRESTYRRKEIIADTAAKGKALSNLNPKHLFVQTLTENQVTILNKEFEANSLPPAHHIQKLSAVLGLPESKVEGWFHHKWSERTQNIERVRTDLNKRQLHRLTKEFQLNCYPSFEHFSKLSQELGLTELRVCQWFTAQRWQELKKKANPGKLILTAEQSHILNKEFLREPTPTINHCSLLAQKTDITPLKIFKWFENRRYRMKKQNYFNMAAEYGKILLPNEQKLRCLKREFSNDPIGLLNNYDKPAKTLGLPKTRVNRWLCKKHLSTNDSITVNGHHLESLYKSNNKRGAALCKNIRKYNSNFSNVNDKSDSSLGKLRNRIGAIADSYCEMLDPGNTKKRHLFSKIQIEKLNKEFLANTTPSYELRNELANQLGVTIQKLNRWFQHRRRMERNQIADQHEKEKRSKHLSTSVHLNSQICKRSNKKKKRSYLNLEQLSRLKTAFVDDFNPPKENRKMLALELGLKEEKVLYWFKAVRQRMLQAGLKETDQAARQQMVARVTPGPHHRRYMAQRSLERQADTEMTTAQRAEMSASAGVQSVVPVATPGYQAQTVSPSPSAETVEADNCVPPLTETTLTATIDNPLNDDIKATLST</sequence>
<dbReference type="PANTHER" id="PTHR46123:SF4">
    <property type="entry name" value="MIX-TYPE HOMEOBOX GENE 1-RELATED"/>
    <property type="match status" value="1"/>
</dbReference>
<name>A0A7R9ICC3_9NEOP</name>
<dbReference type="InterPro" id="IPR051306">
    <property type="entry name" value="Homeobox_regulator"/>
</dbReference>
<dbReference type="GO" id="GO:0000977">
    <property type="term" value="F:RNA polymerase II transcription regulatory region sequence-specific DNA binding"/>
    <property type="evidence" value="ECO:0007669"/>
    <property type="project" value="TreeGrafter"/>
</dbReference>
<keyword evidence="4 5" id="KW-0539">Nucleus</keyword>
<keyword evidence="2 5" id="KW-0238">DNA-binding</keyword>
<feature type="DNA-binding region" description="Homeobox" evidence="5">
    <location>
        <begin position="275"/>
        <end position="334"/>
    </location>
</feature>
<accession>A0A7R9ICC3</accession>
<evidence type="ECO:0000256" key="6">
    <source>
        <dbReference type="RuleBase" id="RU000682"/>
    </source>
</evidence>
<dbReference type="SMART" id="SM00389">
    <property type="entry name" value="HOX"/>
    <property type="match status" value="5"/>
</dbReference>
<dbReference type="PROSITE" id="PS50071">
    <property type="entry name" value="HOMEOBOX_2"/>
    <property type="match status" value="5"/>
</dbReference>
<dbReference type="EMBL" id="OE000317">
    <property type="protein sequence ID" value="CAD7453356.1"/>
    <property type="molecule type" value="Genomic_DNA"/>
</dbReference>
<dbReference type="Gene3D" id="1.10.10.60">
    <property type="entry name" value="Homeodomain-like"/>
    <property type="match status" value="5"/>
</dbReference>
<dbReference type="GO" id="GO:0005634">
    <property type="term" value="C:nucleus"/>
    <property type="evidence" value="ECO:0007669"/>
    <property type="project" value="UniProtKB-SubCell"/>
</dbReference>
<protein>
    <recommendedName>
        <fullName evidence="8">Homeobox domain-containing protein</fullName>
    </recommendedName>
</protein>
<comment type="subcellular location">
    <subcellularLocation>
        <location evidence="1 5 6">Nucleus</location>
    </subcellularLocation>
</comment>
<feature type="region of interest" description="Disordered" evidence="7">
    <location>
        <begin position="523"/>
        <end position="544"/>
    </location>
</feature>
<evidence type="ECO:0000256" key="4">
    <source>
        <dbReference type="ARBA" id="ARBA00023242"/>
    </source>
</evidence>
<dbReference type="InterPro" id="IPR009057">
    <property type="entry name" value="Homeodomain-like_sf"/>
</dbReference>
<keyword evidence="3 5" id="KW-0371">Homeobox</keyword>
<dbReference type="SUPFAM" id="SSF46689">
    <property type="entry name" value="Homeodomain-like"/>
    <property type="match status" value="5"/>
</dbReference>
<feature type="domain" description="Homeobox" evidence="8">
    <location>
        <begin position="213"/>
        <end position="273"/>
    </location>
</feature>
<dbReference type="InterPro" id="IPR001356">
    <property type="entry name" value="HD"/>
</dbReference>
<gene>
    <name evidence="9" type="ORF">TTEB3V08_LOCUS1501</name>
</gene>
<dbReference type="Pfam" id="PF00046">
    <property type="entry name" value="Homeodomain"/>
    <property type="match status" value="5"/>
</dbReference>
<feature type="DNA-binding region" description="Homeobox" evidence="5">
    <location>
        <begin position="215"/>
        <end position="274"/>
    </location>
</feature>
<feature type="compositionally biased region" description="Basic and acidic residues" evidence="7">
    <location>
        <begin position="523"/>
        <end position="532"/>
    </location>
</feature>
<feature type="DNA-binding region" description="Homeobox" evidence="5">
    <location>
        <begin position="465"/>
        <end position="524"/>
    </location>
</feature>
<feature type="domain" description="Homeobox" evidence="8">
    <location>
        <begin position="273"/>
        <end position="333"/>
    </location>
</feature>
<evidence type="ECO:0000256" key="2">
    <source>
        <dbReference type="ARBA" id="ARBA00023125"/>
    </source>
</evidence>
<dbReference type="CDD" id="cd00086">
    <property type="entry name" value="homeodomain"/>
    <property type="match status" value="5"/>
</dbReference>
<evidence type="ECO:0000313" key="9">
    <source>
        <dbReference type="EMBL" id="CAD7453356.1"/>
    </source>
</evidence>
<feature type="DNA-binding region" description="Homeobox" evidence="5">
    <location>
        <begin position="164"/>
        <end position="215"/>
    </location>
</feature>